<dbReference type="InterPro" id="IPR036390">
    <property type="entry name" value="WH_DNA-bd_sf"/>
</dbReference>
<dbReference type="InterPro" id="IPR036388">
    <property type="entry name" value="WH-like_DNA-bd_sf"/>
</dbReference>
<keyword evidence="2 6" id="KW-0238">DNA-binding</keyword>
<dbReference type="Pfam" id="PF07729">
    <property type="entry name" value="FCD"/>
    <property type="match status" value="1"/>
</dbReference>
<evidence type="ECO:0000256" key="3">
    <source>
        <dbReference type="ARBA" id="ARBA00023163"/>
    </source>
</evidence>
<dbReference type="SUPFAM" id="SSF48008">
    <property type="entry name" value="GntR ligand-binding domain-like"/>
    <property type="match status" value="1"/>
</dbReference>
<dbReference type="SMART" id="SM00895">
    <property type="entry name" value="FCD"/>
    <property type="match status" value="1"/>
</dbReference>
<proteinExistence type="predicted"/>
<evidence type="ECO:0000313" key="6">
    <source>
        <dbReference type="EMBL" id="NYI06854.1"/>
    </source>
</evidence>
<dbReference type="PANTHER" id="PTHR43537">
    <property type="entry name" value="TRANSCRIPTIONAL REGULATOR, GNTR FAMILY"/>
    <property type="match status" value="1"/>
</dbReference>
<evidence type="ECO:0000313" key="7">
    <source>
        <dbReference type="Proteomes" id="UP000567795"/>
    </source>
</evidence>
<keyword evidence="1" id="KW-0805">Transcription regulation</keyword>
<comment type="caution">
    <text evidence="6">The sequence shown here is derived from an EMBL/GenBank/DDBJ whole genome shotgun (WGS) entry which is preliminary data.</text>
</comment>
<evidence type="ECO:0000259" key="5">
    <source>
        <dbReference type="PROSITE" id="PS50949"/>
    </source>
</evidence>
<evidence type="ECO:0000256" key="4">
    <source>
        <dbReference type="SAM" id="MobiDB-lite"/>
    </source>
</evidence>
<dbReference type="SMART" id="SM00345">
    <property type="entry name" value="HTH_GNTR"/>
    <property type="match status" value="1"/>
</dbReference>
<dbReference type="Gene3D" id="1.10.10.10">
    <property type="entry name" value="Winged helix-like DNA-binding domain superfamily/Winged helix DNA-binding domain"/>
    <property type="match status" value="1"/>
</dbReference>
<dbReference type="CDD" id="cd07377">
    <property type="entry name" value="WHTH_GntR"/>
    <property type="match status" value="1"/>
</dbReference>
<dbReference type="InterPro" id="IPR008920">
    <property type="entry name" value="TF_FadR/GntR_C"/>
</dbReference>
<dbReference type="GO" id="GO:0003700">
    <property type="term" value="F:DNA-binding transcription factor activity"/>
    <property type="evidence" value="ECO:0007669"/>
    <property type="project" value="InterPro"/>
</dbReference>
<gene>
    <name evidence="6" type="ORF">FHU37_003797</name>
</gene>
<name>A0A853A1S4_9ACTN</name>
<organism evidence="6 7">
    <name type="scientific">Allostreptomyces psammosilenae</name>
    <dbReference type="NCBI Taxonomy" id="1892865"/>
    <lineage>
        <taxon>Bacteria</taxon>
        <taxon>Bacillati</taxon>
        <taxon>Actinomycetota</taxon>
        <taxon>Actinomycetes</taxon>
        <taxon>Kitasatosporales</taxon>
        <taxon>Streptomycetaceae</taxon>
        <taxon>Allostreptomyces</taxon>
    </lineage>
</organism>
<accession>A0A853A1S4</accession>
<dbReference type="PANTHER" id="PTHR43537:SF24">
    <property type="entry name" value="GLUCONATE OPERON TRANSCRIPTIONAL REPRESSOR"/>
    <property type="match status" value="1"/>
</dbReference>
<dbReference type="Gene3D" id="1.20.120.530">
    <property type="entry name" value="GntR ligand-binding domain-like"/>
    <property type="match status" value="1"/>
</dbReference>
<dbReference type="InterPro" id="IPR000524">
    <property type="entry name" value="Tscrpt_reg_HTH_GntR"/>
</dbReference>
<dbReference type="Pfam" id="PF00392">
    <property type="entry name" value="GntR"/>
    <property type="match status" value="1"/>
</dbReference>
<evidence type="ECO:0000256" key="2">
    <source>
        <dbReference type="ARBA" id="ARBA00023125"/>
    </source>
</evidence>
<dbReference type="EMBL" id="JACBZD010000001">
    <property type="protein sequence ID" value="NYI06854.1"/>
    <property type="molecule type" value="Genomic_DNA"/>
</dbReference>
<evidence type="ECO:0000256" key="1">
    <source>
        <dbReference type="ARBA" id="ARBA00023015"/>
    </source>
</evidence>
<reference evidence="6 7" key="1">
    <citation type="submission" date="2020-07" db="EMBL/GenBank/DDBJ databases">
        <title>Sequencing the genomes of 1000 actinobacteria strains.</title>
        <authorList>
            <person name="Klenk H.-P."/>
        </authorList>
    </citation>
    <scope>NUCLEOTIDE SEQUENCE [LARGE SCALE GENOMIC DNA]</scope>
    <source>
        <strain evidence="6 7">DSM 42178</strain>
    </source>
</reference>
<feature type="region of interest" description="Disordered" evidence="4">
    <location>
        <begin position="1"/>
        <end position="25"/>
    </location>
</feature>
<dbReference type="Proteomes" id="UP000567795">
    <property type="component" value="Unassembled WGS sequence"/>
</dbReference>
<keyword evidence="3" id="KW-0804">Transcription</keyword>
<protein>
    <submittedName>
        <fullName evidence="6">DNA-binding GntR family transcriptional regulator</fullName>
    </submittedName>
</protein>
<sequence>MPLATVTAPAHPPAATAPATTPPTAATLNRVPLREQIRRLLLDRLLSGAWAPGQRIVERHLAAELRVSQAPVREALRELEALRLVETVPNKGARVRAVSLGELAESYPVRAGLEEVAAELALPRLAGARAESLRELADAMDRAAEAGDVPGRIRHGVAFHRAIVAASGNQVLSHAWEALGVGIWATLAWRWFGTEPHEDAAGRAAIVEAFRRRDAAAPRLLREHVLAHTPRQPAVNPAFTGGSTAFLMPFTSDC</sequence>
<keyword evidence="7" id="KW-1185">Reference proteome</keyword>
<dbReference type="SUPFAM" id="SSF46785">
    <property type="entry name" value="Winged helix' DNA-binding domain"/>
    <property type="match status" value="1"/>
</dbReference>
<dbReference type="PROSITE" id="PS50949">
    <property type="entry name" value="HTH_GNTR"/>
    <property type="match status" value="1"/>
</dbReference>
<dbReference type="AlphaFoldDB" id="A0A853A1S4"/>
<dbReference type="InterPro" id="IPR011711">
    <property type="entry name" value="GntR_C"/>
</dbReference>
<feature type="domain" description="HTH gntR-type" evidence="5">
    <location>
        <begin position="31"/>
        <end position="98"/>
    </location>
</feature>
<dbReference type="GO" id="GO:0003677">
    <property type="term" value="F:DNA binding"/>
    <property type="evidence" value="ECO:0007669"/>
    <property type="project" value="UniProtKB-KW"/>
</dbReference>